<evidence type="ECO:0000256" key="2">
    <source>
        <dbReference type="ARBA" id="ARBA00005594"/>
    </source>
</evidence>
<dbReference type="Proteomes" id="UP000316517">
    <property type="component" value="Unassembled WGS sequence"/>
</dbReference>
<comment type="caution">
    <text evidence="15">The sequence shown here is derived from an EMBL/GenBank/DDBJ whole genome shotgun (WGS) entry which is preliminary data.</text>
</comment>
<feature type="domain" description="DALR anticodon binding" evidence="13">
    <location>
        <begin position="440"/>
        <end position="560"/>
    </location>
</feature>
<keyword evidence="5 11" id="KW-0436">Ligase</keyword>
<dbReference type="InterPro" id="IPR035684">
    <property type="entry name" value="ArgRS_core"/>
</dbReference>
<dbReference type="SMART" id="SM00836">
    <property type="entry name" value="DALR_1"/>
    <property type="match status" value="1"/>
</dbReference>
<dbReference type="InterPro" id="IPR001278">
    <property type="entry name" value="Arg-tRNA-ligase"/>
</dbReference>
<dbReference type="InterPro" id="IPR001412">
    <property type="entry name" value="aa-tRNA-synth_I_CS"/>
</dbReference>
<dbReference type="AlphaFoldDB" id="A0A523TIJ7"/>
<dbReference type="EMBL" id="SOJT01000046">
    <property type="protein sequence ID" value="TET30152.1"/>
    <property type="molecule type" value="Genomic_DNA"/>
</dbReference>
<evidence type="ECO:0000256" key="1">
    <source>
        <dbReference type="ARBA" id="ARBA00004496"/>
    </source>
</evidence>
<evidence type="ECO:0000256" key="10">
    <source>
        <dbReference type="ARBA" id="ARBA00049339"/>
    </source>
</evidence>
<dbReference type="FunFam" id="1.10.730.10:FF:000008">
    <property type="entry name" value="Arginine--tRNA ligase"/>
    <property type="match status" value="1"/>
</dbReference>
<sequence length="560" mass="63807">MNNSVKLLIENNLKKTLQEVKDSGWISWEDLPPVFISQPKREEWGDLSTNLPFLLSEKWDLSTSEIAQILIASLQKEDFLSRVEFAPPGFINLFISPSYLHQTLEKILTQKEGFTRFSYGEGRRVQVEFVSANPTGPLHVGHGRAAAVGDSLANILSKSGYQVQKEYYVNDVGGQIERLSRSVWARLEELEGRKVSFPEDGYKGDYIIQIAKEAKDGLRDKLPASCKSSQKTLKLLADFTIRKILDKIKEDLTRFGVKYDSWVTESGFHKGNQVSEVISNLKDKGFVYQKEGALWFKTSEFFENEEDRVLRRKSGEYTYFASDIAYHQDKFQRGLNWVIDVWGADHIGYVPRLKAAIQALGYPGDSLRVIIYQLVTLKRGEKRISVSTRQGEFVPLSQVLDEVGKDASRFFFLSRTCNSHLDFDLELAKKQTPENPVFYVQYAHARISSILDKAKDKGIKIPPLSRVKLDLLVAPEERKLMRELCLLPDMVKEVGESLEPHRLTTWLQSVATIFHQFYTLHQVIGQDKDLSLARLLLVKAVQVALRDVLNLLGISAPEKM</sequence>
<evidence type="ECO:0000256" key="12">
    <source>
        <dbReference type="RuleBase" id="RU363038"/>
    </source>
</evidence>
<reference evidence="15 16" key="1">
    <citation type="submission" date="2019-03" db="EMBL/GenBank/DDBJ databases">
        <title>Metabolic potential of uncultured bacteria and archaea associated with petroleum seepage in deep-sea sediments.</title>
        <authorList>
            <person name="Dong X."/>
            <person name="Hubert C."/>
        </authorList>
    </citation>
    <scope>NUCLEOTIDE SEQUENCE [LARGE SCALE GENOMIC DNA]</scope>
    <source>
        <strain evidence="15">E44_bin3</strain>
    </source>
</reference>
<evidence type="ECO:0000313" key="16">
    <source>
        <dbReference type="Proteomes" id="UP000316517"/>
    </source>
</evidence>
<keyword evidence="6 11" id="KW-0547">Nucleotide-binding</keyword>
<evidence type="ECO:0000256" key="8">
    <source>
        <dbReference type="ARBA" id="ARBA00022917"/>
    </source>
</evidence>
<evidence type="ECO:0000256" key="5">
    <source>
        <dbReference type="ARBA" id="ARBA00022598"/>
    </source>
</evidence>
<dbReference type="Pfam" id="PF05746">
    <property type="entry name" value="DALR_1"/>
    <property type="match status" value="1"/>
</dbReference>
<comment type="catalytic activity">
    <reaction evidence="10 11">
        <text>tRNA(Arg) + L-arginine + ATP = L-arginyl-tRNA(Arg) + AMP + diphosphate</text>
        <dbReference type="Rhea" id="RHEA:20301"/>
        <dbReference type="Rhea" id="RHEA-COMP:9658"/>
        <dbReference type="Rhea" id="RHEA-COMP:9673"/>
        <dbReference type="ChEBI" id="CHEBI:30616"/>
        <dbReference type="ChEBI" id="CHEBI:32682"/>
        <dbReference type="ChEBI" id="CHEBI:33019"/>
        <dbReference type="ChEBI" id="CHEBI:78442"/>
        <dbReference type="ChEBI" id="CHEBI:78513"/>
        <dbReference type="ChEBI" id="CHEBI:456215"/>
        <dbReference type="EC" id="6.1.1.19"/>
    </reaction>
</comment>
<accession>A0A523TIJ7</accession>
<keyword evidence="4 11" id="KW-0963">Cytoplasm</keyword>
<dbReference type="PRINTS" id="PR01038">
    <property type="entry name" value="TRNASYNTHARG"/>
</dbReference>
<dbReference type="InterPro" id="IPR008909">
    <property type="entry name" value="DALR_anticod-bd"/>
</dbReference>
<dbReference type="Gene3D" id="3.40.50.620">
    <property type="entry name" value="HUPs"/>
    <property type="match status" value="1"/>
</dbReference>
<dbReference type="PANTHER" id="PTHR11956:SF5">
    <property type="entry name" value="ARGININE--TRNA LIGASE, CYTOPLASMIC"/>
    <property type="match status" value="1"/>
</dbReference>
<evidence type="ECO:0000259" key="14">
    <source>
        <dbReference type="SMART" id="SM01016"/>
    </source>
</evidence>
<evidence type="ECO:0000256" key="7">
    <source>
        <dbReference type="ARBA" id="ARBA00022840"/>
    </source>
</evidence>
<dbReference type="CDD" id="cd07956">
    <property type="entry name" value="Anticodon_Ia_Arg"/>
    <property type="match status" value="1"/>
</dbReference>
<name>A0A523TIJ7_UNCAE</name>
<evidence type="ECO:0000256" key="11">
    <source>
        <dbReference type="HAMAP-Rule" id="MF_00123"/>
    </source>
</evidence>
<keyword evidence="8 11" id="KW-0648">Protein biosynthesis</keyword>
<dbReference type="SUPFAM" id="SSF52374">
    <property type="entry name" value="Nucleotidylyl transferase"/>
    <property type="match status" value="1"/>
</dbReference>
<evidence type="ECO:0000259" key="13">
    <source>
        <dbReference type="SMART" id="SM00836"/>
    </source>
</evidence>
<comment type="subcellular location">
    <subcellularLocation>
        <location evidence="1 11">Cytoplasm</location>
    </subcellularLocation>
</comment>
<dbReference type="PANTHER" id="PTHR11956">
    <property type="entry name" value="ARGINYL-TRNA SYNTHETASE"/>
    <property type="match status" value="1"/>
</dbReference>
<keyword evidence="9 11" id="KW-0030">Aminoacyl-tRNA synthetase</keyword>
<comment type="subunit">
    <text evidence="3 11">Monomer.</text>
</comment>
<dbReference type="InterPro" id="IPR014729">
    <property type="entry name" value="Rossmann-like_a/b/a_fold"/>
</dbReference>
<dbReference type="SMART" id="SM01016">
    <property type="entry name" value="Arg_tRNA_synt_N"/>
    <property type="match status" value="1"/>
</dbReference>
<dbReference type="Gene3D" id="3.30.1360.70">
    <property type="entry name" value="Arginyl tRNA synthetase N-terminal domain"/>
    <property type="match status" value="1"/>
</dbReference>
<evidence type="ECO:0000313" key="15">
    <source>
        <dbReference type="EMBL" id="TET30152.1"/>
    </source>
</evidence>
<dbReference type="SUPFAM" id="SSF55190">
    <property type="entry name" value="Arginyl-tRNA synthetase (ArgRS), N-terminal 'additional' domain"/>
    <property type="match status" value="1"/>
</dbReference>
<dbReference type="HAMAP" id="MF_00123">
    <property type="entry name" value="Arg_tRNA_synth"/>
    <property type="match status" value="1"/>
</dbReference>
<evidence type="ECO:0000256" key="4">
    <source>
        <dbReference type="ARBA" id="ARBA00022490"/>
    </source>
</evidence>
<dbReference type="GO" id="GO:0006420">
    <property type="term" value="P:arginyl-tRNA aminoacylation"/>
    <property type="evidence" value="ECO:0007669"/>
    <property type="project" value="UniProtKB-UniRule"/>
</dbReference>
<dbReference type="NCBIfam" id="TIGR00456">
    <property type="entry name" value="argS"/>
    <property type="match status" value="1"/>
</dbReference>
<evidence type="ECO:0000256" key="6">
    <source>
        <dbReference type="ARBA" id="ARBA00022741"/>
    </source>
</evidence>
<dbReference type="CDD" id="cd00671">
    <property type="entry name" value="ArgRS_core"/>
    <property type="match status" value="1"/>
</dbReference>
<dbReference type="Pfam" id="PF03485">
    <property type="entry name" value="Arg_tRNA_synt_N"/>
    <property type="match status" value="1"/>
</dbReference>
<proteinExistence type="inferred from homology"/>
<dbReference type="GO" id="GO:0005737">
    <property type="term" value="C:cytoplasm"/>
    <property type="evidence" value="ECO:0007669"/>
    <property type="project" value="UniProtKB-SubCell"/>
</dbReference>
<dbReference type="Pfam" id="PF00750">
    <property type="entry name" value="tRNA-synt_1d"/>
    <property type="match status" value="1"/>
</dbReference>
<feature type="short sequence motif" description="'HIGH' region" evidence="11">
    <location>
        <begin position="132"/>
        <end position="142"/>
    </location>
</feature>
<dbReference type="InterPro" id="IPR005148">
    <property type="entry name" value="Arg-tRNA-synth_N"/>
</dbReference>
<dbReference type="GO" id="GO:0005524">
    <property type="term" value="F:ATP binding"/>
    <property type="evidence" value="ECO:0007669"/>
    <property type="project" value="UniProtKB-UniRule"/>
</dbReference>
<dbReference type="SUPFAM" id="SSF47323">
    <property type="entry name" value="Anticodon-binding domain of a subclass of class I aminoacyl-tRNA synthetases"/>
    <property type="match status" value="1"/>
</dbReference>
<keyword evidence="7 11" id="KW-0067">ATP-binding</keyword>
<dbReference type="GO" id="GO:0004814">
    <property type="term" value="F:arginine-tRNA ligase activity"/>
    <property type="evidence" value="ECO:0007669"/>
    <property type="project" value="UniProtKB-UniRule"/>
</dbReference>
<feature type="domain" description="Arginyl tRNA synthetase N-terminal" evidence="14">
    <location>
        <begin position="3"/>
        <end position="95"/>
    </location>
</feature>
<dbReference type="PROSITE" id="PS00178">
    <property type="entry name" value="AA_TRNA_LIGASE_I"/>
    <property type="match status" value="1"/>
</dbReference>
<protein>
    <recommendedName>
        <fullName evidence="11">Arginine--tRNA ligase</fullName>
        <ecNumber evidence="11">6.1.1.19</ecNumber>
    </recommendedName>
    <alternativeName>
        <fullName evidence="11">Arginyl-tRNA synthetase</fullName>
        <shortName evidence="11">ArgRS</shortName>
    </alternativeName>
</protein>
<dbReference type="InterPro" id="IPR009080">
    <property type="entry name" value="tRNAsynth_Ia_anticodon-bd"/>
</dbReference>
<dbReference type="FunFam" id="3.40.50.620:FF:000062">
    <property type="entry name" value="Arginine--tRNA ligase"/>
    <property type="match status" value="1"/>
</dbReference>
<organism evidence="15 16">
    <name type="scientific">Aerophobetes bacterium</name>
    <dbReference type="NCBI Taxonomy" id="2030807"/>
    <lineage>
        <taxon>Bacteria</taxon>
        <taxon>Candidatus Aerophobota</taxon>
    </lineage>
</organism>
<evidence type="ECO:0000256" key="3">
    <source>
        <dbReference type="ARBA" id="ARBA00011245"/>
    </source>
</evidence>
<dbReference type="Gene3D" id="1.10.730.10">
    <property type="entry name" value="Isoleucyl-tRNA Synthetase, Domain 1"/>
    <property type="match status" value="1"/>
</dbReference>
<gene>
    <name evidence="11" type="primary">argS</name>
    <name evidence="15" type="ORF">E3J68_00880</name>
</gene>
<comment type="similarity">
    <text evidence="2 11 12">Belongs to the class-I aminoacyl-tRNA synthetase family.</text>
</comment>
<dbReference type="InterPro" id="IPR036695">
    <property type="entry name" value="Arg-tRNA-synth_N_sf"/>
</dbReference>
<evidence type="ECO:0000256" key="9">
    <source>
        <dbReference type="ARBA" id="ARBA00023146"/>
    </source>
</evidence>
<dbReference type="EC" id="6.1.1.19" evidence="11"/>